<evidence type="ECO:0000313" key="6">
    <source>
        <dbReference type="Proteomes" id="UP000007303"/>
    </source>
</evidence>
<accession>H3CKQ5</accession>
<evidence type="ECO:0000256" key="3">
    <source>
        <dbReference type="ARBA" id="ARBA00023242"/>
    </source>
</evidence>
<dbReference type="InterPro" id="IPR052435">
    <property type="entry name" value="YY1-Transcr_Regul"/>
</dbReference>
<evidence type="ECO:0000256" key="2">
    <source>
        <dbReference type="ARBA" id="ARBA00023163"/>
    </source>
</evidence>
<dbReference type="PANTHER" id="PTHR16088:SF3">
    <property type="entry name" value="GON-4-LIKE PROTEIN"/>
    <property type="match status" value="1"/>
</dbReference>
<keyword evidence="2" id="KW-0804">Transcription</keyword>
<dbReference type="STRING" id="99883.ENSTNIP00000008834"/>
<evidence type="ECO:0000256" key="1">
    <source>
        <dbReference type="ARBA" id="ARBA00023015"/>
    </source>
</evidence>
<dbReference type="Ensembl" id="ENSTNIT00000009004.1">
    <property type="protein sequence ID" value="ENSTNIP00000008834.1"/>
    <property type="gene ID" value="ENSTNIG00000006090.1"/>
</dbReference>
<dbReference type="GO" id="GO:0006355">
    <property type="term" value="P:regulation of DNA-templated transcription"/>
    <property type="evidence" value="ECO:0007669"/>
    <property type="project" value="TreeGrafter"/>
</dbReference>
<evidence type="ECO:0000256" key="4">
    <source>
        <dbReference type="SAM" id="MobiDB-lite"/>
    </source>
</evidence>
<dbReference type="AlphaFoldDB" id="H3CKQ5"/>
<proteinExistence type="predicted"/>
<evidence type="ECO:0000313" key="5">
    <source>
        <dbReference type="Ensembl" id="ENSTNIP00000008834.1"/>
    </source>
</evidence>
<dbReference type="InParanoid" id="H3CKQ5"/>
<sequence>MDMDLLRKSRQHNLTSNNVRAILHEVITHEHVVSMMKAAIKDTQDQPMFEPKMTRSRLKQAGRYSQILPNWSLSEDTVRSDLQHPQFVDIDLKDDEDSSDEEYYPAAEEPLHHLESELTVHSDADSVGSLPRRNLKRKSQAGRISPGRLQQRQKQISLSSVQIGLQVQTSVSAAQDLLAVPHSSSFLDRLNAVDAELNCSAPYTFSQSLDKKAADDGEDTGCLACRTRSKLPLVNIPLGQLEAALLAPDITADMYEQSAAQREEDRHWAQWLQGLLDPDNLGSSEEADDDDDPEYNFVDDLEKPDKEDYRTDRAVQITRKEVNELLEELFQSEGTVCSLNSFKRRKEADEEASSQTGPNFNTPQALCFEMPLAEMLTEQRRTLRKQYESVQQSKASLKQIAAITPVLMMPGLEVPSLHLNSAQKLQLQQQMQQHVQLLTQVHLLCRNQDSLKHEACTT</sequence>
<name>H3CKQ5_TETNG</name>
<keyword evidence="1" id="KW-0805">Transcription regulation</keyword>
<feature type="region of interest" description="Disordered" evidence="4">
    <location>
        <begin position="122"/>
        <end position="151"/>
    </location>
</feature>
<keyword evidence="3" id="KW-0539">Nucleus</keyword>
<dbReference type="GO" id="GO:0003712">
    <property type="term" value="F:transcription coregulator activity"/>
    <property type="evidence" value="ECO:0007669"/>
    <property type="project" value="TreeGrafter"/>
</dbReference>
<dbReference type="Proteomes" id="UP000007303">
    <property type="component" value="Unassembled WGS sequence"/>
</dbReference>
<protein>
    <submittedName>
        <fullName evidence="5">Uncharacterized protein</fullName>
    </submittedName>
</protein>
<keyword evidence="6" id="KW-1185">Reference proteome</keyword>
<feature type="region of interest" description="Disordered" evidence="4">
    <location>
        <begin position="278"/>
        <end position="305"/>
    </location>
</feature>
<dbReference type="GeneTree" id="ENSGT00940000164105"/>
<reference evidence="5" key="2">
    <citation type="submission" date="2025-08" db="UniProtKB">
        <authorList>
            <consortium name="Ensembl"/>
        </authorList>
    </citation>
    <scope>IDENTIFICATION</scope>
</reference>
<dbReference type="GO" id="GO:0005634">
    <property type="term" value="C:nucleus"/>
    <property type="evidence" value="ECO:0007669"/>
    <property type="project" value="TreeGrafter"/>
</dbReference>
<reference evidence="6" key="1">
    <citation type="journal article" date="2004" name="Nature">
        <title>Genome duplication in the teleost fish Tetraodon nigroviridis reveals the early vertebrate proto-karyotype.</title>
        <authorList>
            <person name="Jaillon O."/>
            <person name="Aury J.-M."/>
            <person name="Brunet F."/>
            <person name="Petit J.-L."/>
            <person name="Stange-Thomann N."/>
            <person name="Mauceli E."/>
            <person name="Bouneau L."/>
            <person name="Fischer C."/>
            <person name="Ozouf-Costaz C."/>
            <person name="Bernot A."/>
            <person name="Nicaud S."/>
            <person name="Jaffe D."/>
            <person name="Fisher S."/>
            <person name="Lutfalla G."/>
            <person name="Dossat C."/>
            <person name="Segurens B."/>
            <person name="Dasilva C."/>
            <person name="Salanoubat M."/>
            <person name="Levy M."/>
            <person name="Boudet N."/>
            <person name="Castellano S."/>
            <person name="Anthouard V."/>
            <person name="Jubin C."/>
            <person name="Castelli V."/>
            <person name="Katinka M."/>
            <person name="Vacherie B."/>
            <person name="Biemont C."/>
            <person name="Skalli Z."/>
            <person name="Cattolico L."/>
            <person name="Poulain J."/>
            <person name="De Berardinis V."/>
            <person name="Cruaud C."/>
            <person name="Duprat S."/>
            <person name="Brottier P."/>
            <person name="Coutanceau J.-P."/>
            <person name="Gouzy J."/>
            <person name="Parra G."/>
            <person name="Lardier G."/>
            <person name="Chapple C."/>
            <person name="McKernan K.J."/>
            <person name="McEwan P."/>
            <person name="Bosak S."/>
            <person name="Kellis M."/>
            <person name="Volff J.-N."/>
            <person name="Guigo R."/>
            <person name="Zody M.C."/>
            <person name="Mesirov J."/>
            <person name="Lindblad-Toh K."/>
            <person name="Birren B."/>
            <person name="Nusbaum C."/>
            <person name="Kahn D."/>
            <person name="Robinson-Rechavi M."/>
            <person name="Laudet V."/>
            <person name="Schachter V."/>
            <person name="Quetier F."/>
            <person name="Saurin W."/>
            <person name="Scarpelli C."/>
            <person name="Wincker P."/>
            <person name="Lander E.S."/>
            <person name="Weissenbach J."/>
            <person name="Roest Crollius H."/>
        </authorList>
    </citation>
    <scope>NUCLEOTIDE SEQUENCE [LARGE SCALE GENOMIC DNA]</scope>
</reference>
<dbReference type="PANTHER" id="PTHR16088">
    <property type="entry name" value="YY1 ASSOCIATED PROTEIN-RELATED"/>
    <property type="match status" value="1"/>
</dbReference>
<dbReference type="HOGENOM" id="CLU_034815_0_0_1"/>
<feature type="compositionally biased region" description="Acidic residues" evidence="4">
    <location>
        <begin position="285"/>
        <end position="299"/>
    </location>
</feature>
<reference evidence="5" key="3">
    <citation type="submission" date="2025-09" db="UniProtKB">
        <authorList>
            <consortium name="Ensembl"/>
        </authorList>
    </citation>
    <scope>IDENTIFICATION</scope>
</reference>
<organism evidence="5 6">
    <name type="scientific">Tetraodon nigroviridis</name>
    <name type="common">Spotted green pufferfish</name>
    <name type="synonym">Chelonodon nigroviridis</name>
    <dbReference type="NCBI Taxonomy" id="99883"/>
    <lineage>
        <taxon>Eukaryota</taxon>
        <taxon>Metazoa</taxon>
        <taxon>Chordata</taxon>
        <taxon>Craniata</taxon>
        <taxon>Vertebrata</taxon>
        <taxon>Euteleostomi</taxon>
        <taxon>Actinopterygii</taxon>
        <taxon>Neopterygii</taxon>
        <taxon>Teleostei</taxon>
        <taxon>Neoteleostei</taxon>
        <taxon>Acanthomorphata</taxon>
        <taxon>Eupercaria</taxon>
        <taxon>Tetraodontiformes</taxon>
        <taxon>Tetradontoidea</taxon>
        <taxon>Tetraodontidae</taxon>
        <taxon>Tetraodon</taxon>
    </lineage>
</organism>